<dbReference type="Ensembl" id="ENSEEET00000019796.2">
    <property type="protein sequence ID" value="ENSEEEP00000019581.1"/>
    <property type="gene ID" value="ENSEEEG00000009595.2"/>
</dbReference>
<reference evidence="1" key="4">
    <citation type="submission" date="2025-08" db="UniProtKB">
        <authorList>
            <consortium name="Ensembl"/>
        </authorList>
    </citation>
    <scope>IDENTIFICATION</scope>
</reference>
<dbReference type="GeneTree" id="ENSGT00940000177607"/>
<evidence type="ECO:0000313" key="2">
    <source>
        <dbReference type="Proteomes" id="UP000314983"/>
    </source>
</evidence>
<dbReference type="OMA" id="GRVNGWY"/>
<reference evidence="2" key="2">
    <citation type="journal article" date="2017" name="Sci. Adv.">
        <title>A tail of two voltages: Proteomic comparison of the three electric organs of the electric eel.</title>
        <authorList>
            <person name="Traeger L.L."/>
            <person name="Sabat G."/>
            <person name="Barrett-Wilt G.A."/>
            <person name="Wells G.B."/>
            <person name="Sussman M.R."/>
        </authorList>
    </citation>
    <scope>NUCLEOTIDE SEQUENCE [LARGE SCALE GENOMIC DNA]</scope>
</reference>
<organism evidence="1 2">
    <name type="scientific">Electrophorus electricus</name>
    <name type="common">Electric eel</name>
    <name type="synonym">Gymnotus electricus</name>
    <dbReference type="NCBI Taxonomy" id="8005"/>
    <lineage>
        <taxon>Eukaryota</taxon>
        <taxon>Metazoa</taxon>
        <taxon>Chordata</taxon>
        <taxon>Craniata</taxon>
        <taxon>Vertebrata</taxon>
        <taxon>Euteleostomi</taxon>
        <taxon>Actinopterygii</taxon>
        <taxon>Neopterygii</taxon>
        <taxon>Teleostei</taxon>
        <taxon>Ostariophysi</taxon>
        <taxon>Gymnotiformes</taxon>
        <taxon>Gymnotoidei</taxon>
        <taxon>Gymnotidae</taxon>
        <taxon>Electrophorus</taxon>
    </lineage>
</organism>
<proteinExistence type="predicted"/>
<sequence length="54" mass="5994">MRIITSSTGKVETVIVRRTESSDAEQISTLISPSSIAVFGRVNVIYVFLSCFRQ</sequence>
<protein>
    <submittedName>
        <fullName evidence="1">Uncharacterized protein</fullName>
    </submittedName>
</protein>
<reference evidence="1" key="5">
    <citation type="submission" date="2025-09" db="UniProtKB">
        <authorList>
            <consortium name="Ensembl"/>
        </authorList>
    </citation>
    <scope>IDENTIFICATION</scope>
</reference>
<name>A0A4W4F4W8_ELEEL</name>
<reference evidence="1" key="3">
    <citation type="submission" date="2020-05" db="EMBL/GenBank/DDBJ databases">
        <title>Electrophorus electricus (electric eel) genome, fEleEle1, primary haplotype.</title>
        <authorList>
            <person name="Myers G."/>
            <person name="Meyer A."/>
            <person name="Fedrigo O."/>
            <person name="Formenti G."/>
            <person name="Rhie A."/>
            <person name="Tracey A."/>
            <person name="Sims Y."/>
            <person name="Jarvis E.D."/>
        </authorList>
    </citation>
    <scope>NUCLEOTIDE SEQUENCE [LARGE SCALE GENOMIC DNA]</scope>
</reference>
<reference evidence="2" key="1">
    <citation type="journal article" date="2014" name="Science">
        <title>Nonhuman genetics. Genomic basis for the convergent evolution of electric organs.</title>
        <authorList>
            <person name="Gallant J.R."/>
            <person name="Traeger L.L."/>
            <person name="Volkening J.D."/>
            <person name="Moffett H."/>
            <person name="Chen P.H."/>
            <person name="Novina C.D."/>
            <person name="Phillips G.N.Jr."/>
            <person name="Anand R."/>
            <person name="Wells G.B."/>
            <person name="Pinch M."/>
            <person name="Guth R."/>
            <person name="Unguez G.A."/>
            <person name="Albert J.S."/>
            <person name="Zakon H.H."/>
            <person name="Samanta M.P."/>
            <person name="Sussman M.R."/>
        </authorList>
    </citation>
    <scope>NUCLEOTIDE SEQUENCE [LARGE SCALE GENOMIC DNA]</scope>
</reference>
<evidence type="ECO:0000313" key="1">
    <source>
        <dbReference type="Ensembl" id="ENSEEEP00000019581.1"/>
    </source>
</evidence>
<dbReference type="AlphaFoldDB" id="A0A4W4F4W8"/>
<dbReference type="Proteomes" id="UP000314983">
    <property type="component" value="Chromosome 3"/>
</dbReference>
<accession>A0A4W4F4W8</accession>
<keyword evidence="2" id="KW-1185">Reference proteome</keyword>